<dbReference type="InterPro" id="IPR011333">
    <property type="entry name" value="SKP1/BTB/POZ_sf"/>
</dbReference>
<proteinExistence type="predicted"/>
<reference evidence="2 3" key="1">
    <citation type="submission" date="2024-04" db="EMBL/GenBank/DDBJ databases">
        <title>Phyllosticta paracitricarpa is synonymous to the EU quarantine fungus P. citricarpa based on phylogenomic analyses.</title>
        <authorList>
            <consortium name="Lawrence Berkeley National Laboratory"/>
            <person name="Van Ingen-Buijs V.A."/>
            <person name="Van Westerhoven A.C."/>
            <person name="Haridas S."/>
            <person name="Skiadas P."/>
            <person name="Martin F."/>
            <person name="Groenewald J.Z."/>
            <person name="Crous P.W."/>
            <person name="Seidl M.F."/>
        </authorList>
    </citation>
    <scope>NUCLEOTIDE SEQUENCE [LARGE SCALE GENOMIC DNA]</scope>
    <source>
        <strain evidence="2 3">CBS 123374</strain>
    </source>
</reference>
<keyword evidence="3" id="KW-1185">Reference proteome</keyword>
<accession>A0ABR1YIV4</accession>
<sequence>MTPEEYSNALEAVKRVSFRQILDSGEYSDLEIRCRDDSYKVHRAIVLSQSPVLRNACRPEYGFKEASGVIELHDEDPFVVHAIVQHLYGDDYEAPMPEPDEDPTLFHISVYGAAEMYQINGLKDIAMIHIKYWFPEAIASKEIEQAVGAAYSITVEQDRPLRDYISRTVFENMEQLRDSPQLSAALEESSTFGKDLVNFFNARRRDQEKYAQNIDVRMLNT</sequence>
<evidence type="ECO:0000313" key="2">
    <source>
        <dbReference type="EMBL" id="KAK8230851.1"/>
    </source>
</evidence>
<dbReference type="Gene3D" id="3.30.710.10">
    <property type="entry name" value="Potassium Channel Kv1.1, Chain A"/>
    <property type="match status" value="1"/>
</dbReference>
<name>A0ABR1YIV4_9PEZI</name>
<dbReference type="SUPFAM" id="SSF54695">
    <property type="entry name" value="POZ domain"/>
    <property type="match status" value="1"/>
</dbReference>
<organism evidence="2 3">
    <name type="scientific">Phyllosticta capitalensis</name>
    <dbReference type="NCBI Taxonomy" id="121624"/>
    <lineage>
        <taxon>Eukaryota</taxon>
        <taxon>Fungi</taxon>
        <taxon>Dikarya</taxon>
        <taxon>Ascomycota</taxon>
        <taxon>Pezizomycotina</taxon>
        <taxon>Dothideomycetes</taxon>
        <taxon>Dothideomycetes incertae sedis</taxon>
        <taxon>Botryosphaeriales</taxon>
        <taxon>Phyllostictaceae</taxon>
        <taxon>Phyllosticta</taxon>
    </lineage>
</organism>
<feature type="domain" description="BTB" evidence="1">
    <location>
        <begin position="28"/>
        <end position="96"/>
    </location>
</feature>
<dbReference type="EMBL" id="JBBWRZ010000008">
    <property type="protein sequence ID" value="KAK8230851.1"/>
    <property type="molecule type" value="Genomic_DNA"/>
</dbReference>
<dbReference type="Pfam" id="PF00651">
    <property type="entry name" value="BTB"/>
    <property type="match status" value="1"/>
</dbReference>
<evidence type="ECO:0000313" key="3">
    <source>
        <dbReference type="Proteomes" id="UP001492380"/>
    </source>
</evidence>
<dbReference type="PANTHER" id="PTHR47843">
    <property type="entry name" value="BTB DOMAIN-CONTAINING PROTEIN-RELATED"/>
    <property type="match status" value="1"/>
</dbReference>
<dbReference type="Proteomes" id="UP001492380">
    <property type="component" value="Unassembled WGS sequence"/>
</dbReference>
<dbReference type="PANTHER" id="PTHR47843:SF5">
    <property type="entry name" value="BTB_POZ DOMAIN PROTEIN"/>
    <property type="match status" value="1"/>
</dbReference>
<comment type="caution">
    <text evidence="2">The sequence shown here is derived from an EMBL/GenBank/DDBJ whole genome shotgun (WGS) entry which is preliminary data.</text>
</comment>
<dbReference type="InterPro" id="IPR000210">
    <property type="entry name" value="BTB/POZ_dom"/>
</dbReference>
<evidence type="ECO:0000259" key="1">
    <source>
        <dbReference type="PROSITE" id="PS50097"/>
    </source>
</evidence>
<gene>
    <name evidence="2" type="ORF">HDK90DRAFT_491984</name>
</gene>
<dbReference type="PROSITE" id="PS50097">
    <property type="entry name" value="BTB"/>
    <property type="match status" value="1"/>
</dbReference>
<protein>
    <recommendedName>
        <fullName evidence="1">BTB domain-containing protein</fullName>
    </recommendedName>
</protein>